<dbReference type="GO" id="GO:0071555">
    <property type="term" value="P:cell wall organization"/>
    <property type="evidence" value="ECO:0007669"/>
    <property type="project" value="UniProtKB-UniRule"/>
</dbReference>
<dbReference type="InterPro" id="IPR038063">
    <property type="entry name" value="Transpep_catalytic_dom"/>
</dbReference>
<proteinExistence type="predicted"/>
<feature type="active site" description="Nucleophile" evidence="6">
    <location>
        <position position="206"/>
    </location>
</feature>
<evidence type="ECO:0000256" key="1">
    <source>
        <dbReference type="ARBA" id="ARBA00004752"/>
    </source>
</evidence>
<feature type="compositionally biased region" description="Low complexity" evidence="7">
    <location>
        <begin position="60"/>
        <end position="95"/>
    </location>
</feature>
<dbReference type="RefSeq" id="WP_156989583.1">
    <property type="nucleotide sequence ID" value="NZ_VWXL01000010.1"/>
</dbReference>
<dbReference type="InterPro" id="IPR005490">
    <property type="entry name" value="LD_TPept_cat_dom"/>
</dbReference>
<dbReference type="OrthoDB" id="177750at2"/>
<comment type="caution">
    <text evidence="9">The sequence shown here is derived from an EMBL/GenBank/DDBJ whole genome shotgun (WGS) entry which is preliminary data.</text>
</comment>
<gene>
    <name evidence="9" type="ORF">CAFE_02710</name>
</gene>
<dbReference type="Gene3D" id="2.40.440.10">
    <property type="entry name" value="L,D-transpeptidase catalytic domain-like"/>
    <property type="match status" value="1"/>
</dbReference>
<dbReference type="PROSITE" id="PS52029">
    <property type="entry name" value="LD_TPASE"/>
    <property type="match status" value="1"/>
</dbReference>
<reference evidence="9 10" key="1">
    <citation type="submission" date="2019-09" db="EMBL/GenBank/DDBJ databases">
        <title>Genome sequence of Clostridium sp. EA1.</title>
        <authorList>
            <person name="Poehlein A."/>
            <person name="Bengelsdorf F.R."/>
            <person name="Daniel R."/>
        </authorList>
    </citation>
    <scope>NUCLEOTIDE SEQUENCE [LARGE SCALE GENOMIC DNA]</scope>
    <source>
        <strain evidence="9 10">EA1</strain>
    </source>
</reference>
<feature type="domain" description="L,D-TPase catalytic" evidence="8">
    <location>
        <begin position="109"/>
        <end position="230"/>
    </location>
</feature>
<name>A0A6N8HUZ6_9FIRM</name>
<keyword evidence="4 6" id="KW-0573">Peptidoglycan synthesis</keyword>
<evidence type="ECO:0000256" key="3">
    <source>
        <dbReference type="ARBA" id="ARBA00022960"/>
    </source>
</evidence>
<evidence type="ECO:0000256" key="6">
    <source>
        <dbReference type="PROSITE-ProRule" id="PRU01373"/>
    </source>
</evidence>
<dbReference type="CDD" id="cd16913">
    <property type="entry name" value="YkuD_like"/>
    <property type="match status" value="1"/>
</dbReference>
<feature type="active site" description="Proton donor/acceptor" evidence="6">
    <location>
        <position position="180"/>
    </location>
</feature>
<dbReference type="GO" id="GO:0018104">
    <property type="term" value="P:peptidoglycan-protein cross-linking"/>
    <property type="evidence" value="ECO:0007669"/>
    <property type="project" value="TreeGrafter"/>
</dbReference>
<dbReference type="UniPathway" id="UPA00219"/>
<dbReference type="GO" id="GO:0071972">
    <property type="term" value="F:peptidoglycan L,D-transpeptidase activity"/>
    <property type="evidence" value="ECO:0007669"/>
    <property type="project" value="TreeGrafter"/>
</dbReference>
<dbReference type="PANTHER" id="PTHR30582">
    <property type="entry name" value="L,D-TRANSPEPTIDASE"/>
    <property type="match status" value="1"/>
</dbReference>
<dbReference type="SUPFAM" id="SSF141523">
    <property type="entry name" value="L,D-transpeptidase catalytic domain-like"/>
    <property type="match status" value="1"/>
</dbReference>
<keyword evidence="5 6" id="KW-0961">Cell wall biogenesis/degradation</keyword>
<dbReference type="Proteomes" id="UP000469440">
    <property type="component" value="Unassembled WGS sequence"/>
</dbReference>
<accession>A0A6N8HUZ6</accession>
<dbReference type="AlphaFoldDB" id="A0A6N8HUZ6"/>
<keyword evidence="2" id="KW-0808">Transferase</keyword>
<dbReference type="InterPro" id="IPR050979">
    <property type="entry name" value="LD-transpeptidase"/>
</dbReference>
<dbReference type="Pfam" id="PF03734">
    <property type="entry name" value="YkuD"/>
    <property type="match status" value="1"/>
</dbReference>
<feature type="region of interest" description="Disordered" evidence="7">
    <location>
        <begin position="57"/>
        <end position="98"/>
    </location>
</feature>
<dbReference type="GO" id="GO:0016740">
    <property type="term" value="F:transferase activity"/>
    <property type="evidence" value="ECO:0007669"/>
    <property type="project" value="UniProtKB-KW"/>
</dbReference>
<keyword evidence="3 6" id="KW-0133">Cell shape</keyword>
<dbReference type="GO" id="GO:0005576">
    <property type="term" value="C:extracellular region"/>
    <property type="evidence" value="ECO:0007669"/>
    <property type="project" value="TreeGrafter"/>
</dbReference>
<evidence type="ECO:0000256" key="2">
    <source>
        <dbReference type="ARBA" id="ARBA00022679"/>
    </source>
</evidence>
<comment type="pathway">
    <text evidence="1 6">Cell wall biogenesis; peptidoglycan biosynthesis.</text>
</comment>
<evidence type="ECO:0000256" key="4">
    <source>
        <dbReference type="ARBA" id="ARBA00022984"/>
    </source>
</evidence>
<keyword evidence="10" id="KW-1185">Reference proteome</keyword>
<dbReference type="EMBL" id="VWXL01000010">
    <property type="protein sequence ID" value="MVB09614.1"/>
    <property type="molecule type" value="Genomic_DNA"/>
</dbReference>
<evidence type="ECO:0000256" key="5">
    <source>
        <dbReference type="ARBA" id="ARBA00023316"/>
    </source>
</evidence>
<evidence type="ECO:0000259" key="8">
    <source>
        <dbReference type="PROSITE" id="PS52029"/>
    </source>
</evidence>
<dbReference type="GO" id="GO:0008360">
    <property type="term" value="P:regulation of cell shape"/>
    <property type="evidence" value="ECO:0007669"/>
    <property type="project" value="UniProtKB-UniRule"/>
</dbReference>
<evidence type="ECO:0000313" key="9">
    <source>
        <dbReference type="EMBL" id="MVB09614.1"/>
    </source>
</evidence>
<sequence>MKDFGKRPLNRILLAALILFVGAGATYASLRPVQFRAGMTAVVDWMKFDMIAEAAKKDSSSAPPSGTAVSSAPVPSAPASSAAPQSQTSEEPSSSEAEKISLDEAAKPLKINVSLKDQKVSILDAKDRLVQEYVCSSGEAGNDTPTGTFTVTDRGKSFYNPAVKEGAYYWTRFYKTFLFHSVPFDENQKMEPQEAAKLGTPASHGCIRLETANAKWIYDNIPEGTTVVVQ</sequence>
<dbReference type="PANTHER" id="PTHR30582:SF2">
    <property type="entry name" value="L,D-TRANSPEPTIDASE YCIB-RELATED"/>
    <property type="match status" value="1"/>
</dbReference>
<organism evidence="9 10">
    <name type="scientific">Caproicibacter fermentans</name>
    <dbReference type="NCBI Taxonomy" id="2576756"/>
    <lineage>
        <taxon>Bacteria</taxon>
        <taxon>Bacillati</taxon>
        <taxon>Bacillota</taxon>
        <taxon>Clostridia</taxon>
        <taxon>Eubacteriales</taxon>
        <taxon>Acutalibacteraceae</taxon>
        <taxon>Caproicibacter</taxon>
    </lineage>
</organism>
<evidence type="ECO:0000256" key="7">
    <source>
        <dbReference type="SAM" id="MobiDB-lite"/>
    </source>
</evidence>
<evidence type="ECO:0000313" key="10">
    <source>
        <dbReference type="Proteomes" id="UP000469440"/>
    </source>
</evidence>
<protein>
    <submittedName>
        <fullName evidence="9">L,D-transpeptidase catalytic domain</fullName>
    </submittedName>
</protein>